<sequence length="226" mass="24752">MSAAQYLLWVALPYITILSFVGGTIYRYRREKLEVRAPSSQLLTKSVVRWAAPLWHYGMILVVLGHIAGLLVPPSALASLGLTPQAHIEVAVALGLPAGAAMFIGLLSLAIRDIANARLSKVPTWDYALFYALALTVAALGLATTASQLIRPYDYDATVGAWIRGVLSLRPDPAAMASAPALFQIHAAFAMVFLTVMPYTFAVHYITGLRDILLYPFRPRIIYRRL</sequence>
<protein>
    <submittedName>
        <fullName evidence="1">Respiratory nitrate reductase subunit gamma</fullName>
    </submittedName>
</protein>
<evidence type="ECO:0000313" key="2">
    <source>
        <dbReference type="Proteomes" id="UP000033636"/>
    </source>
</evidence>
<proteinExistence type="predicted"/>
<reference evidence="1" key="1">
    <citation type="submission" date="2024-07" db="EMBL/GenBank/DDBJ databases">
        <title>Metagenome and Metagenome-Assembled Genomes of Archaea from a hot spring from the geothermal field of Los Azufres, Mexico.</title>
        <authorList>
            <person name="Marin-Paredes R."/>
            <person name="Martinez-Romero E."/>
            <person name="Servin-Garciduenas L.E."/>
        </authorList>
    </citation>
    <scope>NUCLEOTIDE SEQUENCE</scope>
</reference>
<organism evidence="1 2">
    <name type="scientific">Thermoproteus sp. AZ2</name>
    <dbReference type="NCBI Taxonomy" id="1609232"/>
    <lineage>
        <taxon>Archaea</taxon>
        <taxon>Thermoproteota</taxon>
        <taxon>Thermoprotei</taxon>
        <taxon>Thermoproteales</taxon>
        <taxon>Thermoproteaceae</taxon>
        <taxon>Thermoproteus</taxon>
    </lineage>
</organism>
<evidence type="ECO:0000313" key="1">
    <source>
        <dbReference type="EMBL" id="MFB6491060.1"/>
    </source>
</evidence>
<dbReference type="Proteomes" id="UP000033636">
    <property type="component" value="Unassembled WGS sequence"/>
</dbReference>
<gene>
    <name evidence="1" type="primary">narI</name>
    <name evidence="1" type="ORF">TU35_007465</name>
</gene>
<dbReference type="EMBL" id="JZWT02000020">
    <property type="protein sequence ID" value="MFB6491060.1"/>
    <property type="molecule type" value="Genomic_DNA"/>
</dbReference>
<comment type="caution">
    <text evidence="1">The sequence shown here is derived from an EMBL/GenBank/DDBJ whole genome shotgun (WGS) entry which is preliminary data.</text>
</comment>
<name>A0ACC6V228_9CREN</name>
<accession>A0ACC6V228</accession>